<keyword evidence="4 9" id="KW-0547">Nucleotide-binding</keyword>
<dbReference type="OrthoDB" id="248923at2759"/>
<protein>
    <recommendedName>
        <fullName evidence="1">non-specific serine/threonine protein kinase</fullName>
        <ecNumber evidence="1">2.7.11.1</ecNumber>
    </recommendedName>
</protein>
<keyword evidence="3" id="KW-0808">Transferase</keyword>
<feature type="compositionally biased region" description="Pro residues" evidence="11">
    <location>
        <begin position="419"/>
        <end position="428"/>
    </location>
</feature>
<feature type="compositionally biased region" description="Low complexity" evidence="11">
    <location>
        <begin position="743"/>
        <end position="756"/>
    </location>
</feature>
<keyword evidence="6 9" id="KW-0067">ATP-binding</keyword>
<dbReference type="PROSITE" id="PS50011">
    <property type="entry name" value="PROTEIN_KINASE_DOM"/>
    <property type="match status" value="1"/>
</dbReference>
<feature type="coiled-coil region" evidence="10">
    <location>
        <begin position="561"/>
        <end position="602"/>
    </location>
</feature>
<accession>A0A2P6V0W9</accession>
<comment type="catalytic activity">
    <reaction evidence="8">
        <text>L-seryl-[protein] + ATP = O-phospho-L-seryl-[protein] + ADP + H(+)</text>
        <dbReference type="Rhea" id="RHEA:17989"/>
        <dbReference type="Rhea" id="RHEA-COMP:9863"/>
        <dbReference type="Rhea" id="RHEA-COMP:11604"/>
        <dbReference type="ChEBI" id="CHEBI:15378"/>
        <dbReference type="ChEBI" id="CHEBI:29999"/>
        <dbReference type="ChEBI" id="CHEBI:30616"/>
        <dbReference type="ChEBI" id="CHEBI:83421"/>
        <dbReference type="ChEBI" id="CHEBI:456216"/>
        <dbReference type="EC" id="2.7.11.1"/>
    </reaction>
</comment>
<dbReference type="Pfam" id="PF00069">
    <property type="entry name" value="Pkinase"/>
    <property type="match status" value="1"/>
</dbReference>
<dbReference type="EC" id="2.7.11.1" evidence="1"/>
<dbReference type="InterPro" id="IPR017441">
    <property type="entry name" value="Protein_kinase_ATP_BS"/>
</dbReference>
<keyword evidence="14" id="KW-1185">Reference proteome</keyword>
<dbReference type="Proteomes" id="UP000239649">
    <property type="component" value="Unassembled WGS sequence"/>
</dbReference>
<dbReference type="InterPro" id="IPR011009">
    <property type="entry name" value="Kinase-like_dom_sf"/>
</dbReference>
<feature type="compositionally biased region" description="Low complexity" evidence="11">
    <location>
        <begin position="358"/>
        <end position="371"/>
    </location>
</feature>
<feature type="compositionally biased region" description="Low complexity" evidence="11">
    <location>
        <begin position="429"/>
        <end position="470"/>
    </location>
</feature>
<dbReference type="PANTHER" id="PTHR22967:SF57">
    <property type="entry name" value="AUXILIN, ISOFORM A-RELATED"/>
    <property type="match status" value="1"/>
</dbReference>
<sequence>MLKKLAAKMEGLAAKMDGGGGGGSLIGKQLAVGGQMVKVDKLLGEGGFATIYRCVDVDTGVTYALKHFILTAYPDAEYDAQKEVAVMQALHACPAAVRLHAAAPVGAPGGEPTAACALMEYCPGTLVGHLAARGGVLTDSEVVEVLLAVAVAVREMHALDPPLAHRDLKAENVLQAADGRWVLCDFGSVSTQHGVLAGSREIALEEEVVRRYTTPAYRAPELFDLYAREYLGPQVDIWALGVLLYLLAFGRLPFEGEAKLQVLNGRYSMPDGRSPVLRSLVTDMLRVSPRERPTIVQVVARLAALAPPELLQQLQVEGRAVSPAATPAAAAAASILASHQRFPSQGWADFAAESSPVAGGSRAGSRAGSGSWATFSPKKLGVGEEEGGLLAAEDQDRPSASAGSFWSSFDEMAPAEAQAPPPLQPTAPPSQQQQQQQQQPVQQQQQQQQQSRQQAVSAASTAASAAAPAPASTPPPAKAAAAAPPVDVSPLSAGLSRMSHVSRVGEASVAKPPAPASTLPGRGNSGMAAGLQPGTAATPAPSAAAAAMGSAREAQGLRQHCLVLEQLLESRNEEVQRLQRQVEQQGAEIRQLRQQLAAAQQGGAQQAAAAASAPAVAAGSVATPASSRMGQDLSLQVPGSSSTPQGGGSWVSFSATGGQGDAPTPTLLQPAAGGSFKGSSRLSASGGAAPAAAGNVAAAGATPASSTVQLEQQLRYKLDLSMRTDNLGRAMSLEAPPPLPMRSSSSGNGSSAATAAQPVQSFPVALTPTPPALVSEGSRSAPASAKPSPMHQGSSGQLSALGSGRSGSPMKPRPVGGLALDTTGSPTKGHKRNLTAPNAFFQDLNPIH</sequence>
<dbReference type="AlphaFoldDB" id="A0A2P6V0W9"/>
<reference evidence="13 14" key="1">
    <citation type="journal article" date="2018" name="Plant J.">
        <title>Genome sequences of Chlorella sorokiniana UTEX 1602 and Micractinium conductrix SAG 241.80: implications to maltose excretion by a green alga.</title>
        <authorList>
            <person name="Arriola M.B."/>
            <person name="Velmurugan N."/>
            <person name="Zhang Y."/>
            <person name="Plunkett M.H."/>
            <person name="Hondzo H."/>
            <person name="Barney B.M."/>
        </authorList>
    </citation>
    <scope>NUCLEOTIDE SEQUENCE [LARGE SCALE GENOMIC DNA]</scope>
    <source>
        <strain evidence="13 14">SAG 241.80</strain>
    </source>
</reference>
<evidence type="ECO:0000256" key="6">
    <source>
        <dbReference type="ARBA" id="ARBA00022840"/>
    </source>
</evidence>
<feature type="compositionally biased region" description="Low complexity" evidence="11">
    <location>
        <begin position="478"/>
        <end position="493"/>
    </location>
</feature>
<evidence type="ECO:0000256" key="1">
    <source>
        <dbReference type="ARBA" id="ARBA00012513"/>
    </source>
</evidence>
<dbReference type="GO" id="GO:0005524">
    <property type="term" value="F:ATP binding"/>
    <property type="evidence" value="ECO:0007669"/>
    <property type="project" value="UniProtKB-UniRule"/>
</dbReference>
<feature type="compositionally biased region" description="Low complexity" evidence="11">
    <location>
        <begin position="534"/>
        <end position="551"/>
    </location>
</feature>
<evidence type="ECO:0000256" key="5">
    <source>
        <dbReference type="ARBA" id="ARBA00022777"/>
    </source>
</evidence>
<evidence type="ECO:0000256" key="4">
    <source>
        <dbReference type="ARBA" id="ARBA00022741"/>
    </source>
</evidence>
<keyword evidence="10" id="KW-0175">Coiled coil</keyword>
<comment type="caution">
    <text evidence="13">The sequence shown here is derived from an EMBL/GenBank/DDBJ whole genome shotgun (WGS) entry which is preliminary data.</text>
</comment>
<dbReference type="PROSITE" id="PS00107">
    <property type="entry name" value="PROTEIN_KINASE_ATP"/>
    <property type="match status" value="1"/>
</dbReference>
<evidence type="ECO:0000256" key="11">
    <source>
        <dbReference type="SAM" id="MobiDB-lite"/>
    </source>
</evidence>
<proteinExistence type="predicted"/>
<evidence type="ECO:0000313" key="13">
    <source>
        <dbReference type="EMBL" id="PSC67738.1"/>
    </source>
</evidence>
<organism evidence="13 14">
    <name type="scientific">Micractinium conductrix</name>
    <dbReference type="NCBI Taxonomy" id="554055"/>
    <lineage>
        <taxon>Eukaryota</taxon>
        <taxon>Viridiplantae</taxon>
        <taxon>Chlorophyta</taxon>
        <taxon>core chlorophytes</taxon>
        <taxon>Trebouxiophyceae</taxon>
        <taxon>Chlorellales</taxon>
        <taxon>Chlorellaceae</taxon>
        <taxon>Chlorella clade</taxon>
        <taxon>Micractinium</taxon>
    </lineage>
</organism>
<dbReference type="EMBL" id="LHPF02000049">
    <property type="protein sequence ID" value="PSC67738.1"/>
    <property type="molecule type" value="Genomic_DNA"/>
</dbReference>
<feature type="region of interest" description="Disordered" evidence="11">
    <location>
        <begin position="730"/>
        <end position="848"/>
    </location>
</feature>
<dbReference type="Gene3D" id="1.10.510.10">
    <property type="entry name" value="Transferase(Phosphotransferase) domain 1"/>
    <property type="match status" value="1"/>
</dbReference>
<dbReference type="STRING" id="554055.A0A2P6V0W9"/>
<keyword evidence="5" id="KW-0418">Kinase</keyword>
<feature type="binding site" evidence="9">
    <location>
        <position position="66"/>
    </location>
    <ligand>
        <name>ATP</name>
        <dbReference type="ChEBI" id="CHEBI:30616"/>
    </ligand>
</feature>
<dbReference type="PANTHER" id="PTHR22967">
    <property type="entry name" value="SERINE/THREONINE PROTEIN KINASE"/>
    <property type="match status" value="1"/>
</dbReference>
<gene>
    <name evidence="13" type="ORF">C2E20_8616</name>
</gene>
<evidence type="ECO:0000256" key="9">
    <source>
        <dbReference type="PROSITE-ProRule" id="PRU10141"/>
    </source>
</evidence>
<comment type="catalytic activity">
    <reaction evidence="7">
        <text>L-threonyl-[protein] + ATP = O-phospho-L-threonyl-[protein] + ADP + H(+)</text>
        <dbReference type="Rhea" id="RHEA:46608"/>
        <dbReference type="Rhea" id="RHEA-COMP:11060"/>
        <dbReference type="Rhea" id="RHEA-COMP:11605"/>
        <dbReference type="ChEBI" id="CHEBI:15378"/>
        <dbReference type="ChEBI" id="CHEBI:30013"/>
        <dbReference type="ChEBI" id="CHEBI:30616"/>
        <dbReference type="ChEBI" id="CHEBI:61977"/>
        <dbReference type="ChEBI" id="CHEBI:456216"/>
        <dbReference type="EC" id="2.7.11.1"/>
    </reaction>
</comment>
<dbReference type="SUPFAM" id="SSF56112">
    <property type="entry name" value="Protein kinase-like (PK-like)"/>
    <property type="match status" value="1"/>
</dbReference>
<evidence type="ECO:0000256" key="8">
    <source>
        <dbReference type="ARBA" id="ARBA00048679"/>
    </source>
</evidence>
<evidence type="ECO:0000259" key="12">
    <source>
        <dbReference type="PROSITE" id="PS50011"/>
    </source>
</evidence>
<evidence type="ECO:0000256" key="7">
    <source>
        <dbReference type="ARBA" id="ARBA00047899"/>
    </source>
</evidence>
<feature type="region of interest" description="Disordered" evidence="11">
    <location>
        <begin position="416"/>
        <end position="552"/>
    </location>
</feature>
<dbReference type="GO" id="GO:0005737">
    <property type="term" value="C:cytoplasm"/>
    <property type="evidence" value="ECO:0007669"/>
    <property type="project" value="TreeGrafter"/>
</dbReference>
<dbReference type="SMART" id="SM00220">
    <property type="entry name" value="S_TKc"/>
    <property type="match status" value="1"/>
</dbReference>
<evidence type="ECO:0000256" key="2">
    <source>
        <dbReference type="ARBA" id="ARBA00022527"/>
    </source>
</evidence>
<evidence type="ECO:0000256" key="3">
    <source>
        <dbReference type="ARBA" id="ARBA00022679"/>
    </source>
</evidence>
<evidence type="ECO:0000256" key="10">
    <source>
        <dbReference type="SAM" id="Coils"/>
    </source>
</evidence>
<evidence type="ECO:0000313" key="14">
    <source>
        <dbReference type="Proteomes" id="UP000239649"/>
    </source>
</evidence>
<dbReference type="InterPro" id="IPR000719">
    <property type="entry name" value="Prot_kinase_dom"/>
</dbReference>
<name>A0A2P6V0W9_9CHLO</name>
<keyword evidence="2" id="KW-0723">Serine/threonine-protein kinase</keyword>
<dbReference type="GO" id="GO:0004674">
    <property type="term" value="F:protein serine/threonine kinase activity"/>
    <property type="evidence" value="ECO:0007669"/>
    <property type="project" value="UniProtKB-KW"/>
</dbReference>
<feature type="region of interest" description="Disordered" evidence="11">
    <location>
        <begin position="354"/>
        <end position="380"/>
    </location>
</feature>
<feature type="region of interest" description="Disordered" evidence="11">
    <location>
        <begin position="629"/>
        <end position="688"/>
    </location>
</feature>
<feature type="domain" description="Protein kinase" evidence="12">
    <location>
        <begin position="37"/>
        <end position="305"/>
    </location>
</feature>
<feature type="compositionally biased region" description="Low complexity" evidence="11">
    <location>
        <begin position="780"/>
        <end position="808"/>
    </location>
</feature>